<feature type="region of interest" description="Disordered" evidence="1">
    <location>
        <begin position="50"/>
        <end position="78"/>
    </location>
</feature>
<keyword evidence="2" id="KW-0812">Transmembrane</keyword>
<comment type="caution">
    <text evidence="3">The sequence shown here is derived from an EMBL/GenBank/DDBJ whole genome shotgun (WGS) entry which is preliminary data.</text>
</comment>
<evidence type="ECO:0000313" key="3">
    <source>
        <dbReference type="EMBL" id="MDT0342481.1"/>
    </source>
</evidence>
<organism evidence="3 4">
    <name type="scientific">Streptomyces litchfieldiae</name>
    <dbReference type="NCBI Taxonomy" id="3075543"/>
    <lineage>
        <taxon>Bacteria</taxon>
        <taxon>Bacillati</taxon>
        <taxon>Actinomycetota</taxon>
        <taxon>Actinomycetes</taxon>
        <taxon>Kitasatosporales</taxon>
        <taxon>Streptomycetaceae</taxon>
        <taxon>Streptomyces</taxon>
    </lineage>
</organism>
<gene>
    <name evidence="3" type="ORF">RM590_07555</name>
</gene>
<keyword evidence="2" id="KW-1133">Transmembrane helix</keyword>
<evidence type="ECO:0000256" key="2">
    <source>
        <dbReference type="SAM" id="Phobius"/>
    </source>
</evidence>
<accession>A0ABU2MLY4</accession>
<reference evidence="4" key="1">
    <citation type="submission" date="2023-07" db="EMBL/GenBank/DDBJ databases">
        <title>30 novel species of actinomycetes from the DSMZ collection.</title>
        <authorList>
            <person name="Nouioui I."/>
        </authorList>
    </citation>
    <scope>NUCLEOTIDE SEQUENCE [LARGE SCALE GENOMIC DNA]</scope>
    <source>
        <strain evidence="4">DSM 44938</strain>
    </source>
</reference>
<sequence length="455" mass="48086">MHTAHVAALTAAAEPGAARASDAVALLLPLALALAVVLVVLHLRRRHGTGGYRSVPHRWDGRATAPPSEAEARRREPSVAELDARARGLLIRLDDAVLQRDEELRAAAAQSGTTATDPHRAAVADAAAQAEEALRMRHRLDDPAVRRNETEHRRVLNDIIGRCSRARDRLNVLTGSLAQARGLPDGAGEALASARSRGEALAGRLDAAEDMLRRLDERYAERALTPVRGHPVAARERLAAARDELARADRAVAAGDLTAAADAVRAAEAGIGQGEALAEGVTRWARELGRADNALAQALTATGTDVAEAPGLPALRDAVDRARQALTEAREGAGPGPRDPFGGLRRLAEGATPLAQALAPDREREARNRRDRMLLEEALLTAGAELTAARDYITTHRGEVGSPARARLAEAGHQLDRALGTAPHDAAAALPFAWRADALAREARALALRDANAVA</sequence>
<proteinExistence type="predicted"/>
<keyword evidence="4" id="KW-1185">Reference proteome</keyword>
<dbReference type="EMBL" id="JAVREL010000003">
    <property type="protein sequence ID" value="MDT0342481.1"/>
    <property type="molecule type" value="Genomic_DNA"/>
</dbReference>
<dbReference type="Proteomes" id="UP001183246">
    <property type="component" value="Unassembled WGS sequence"/>
</dbReference>
<evidence type="ECO:0000313" key="4">
    <source>
        <dbReference type="Proteomes" id="UP001183246"/>
    </source>
</evidence>
<protein>
    <submittedName>
        <fullName evidence="3">TPM domain-containing protein</fullName>
    </submittedName>
</protein>
<evidence type="ECO:0000256" key="1">
    <source>
        <dbReference type="SAM" id="MobiDB-lite"/>
    </source>
</evidence>
<name>A0ABU2MLY4_9ACTN</name>
<keyword evidence="2" id="KW-0472">Membrane</keyword>
<feature type="transmembrane region" description="Helical" evidence="2">
    <location>
        <begin position="23"/>
        <end position="43"/>
    </location>
</feature>
<dbReference type="RefSeq" id="WP_311703611.1">
    <property type="nucleotide sequence ID" value="NZ_JAVREL010000003.1"/>
</dbReference>